<evidence type="ECO:0000259" key="1">
    <source>
        <dbReference type="Pfam" id="PF06985"/>
    </source>
</evidence>
<organism evidence="2 3">
    <name type="scientific">Seiridium cardinale</name>
    <dbReference type="NCBI Taxonomy" id="138064"/>
    <lineage>
        <taxon>Eukaryota</taxon>
        <taxon>Fungi</taxon>
        <taxon>Dikarya</taxon>
        <taxon>Ascomycota</taxon>
        <taxon>Pezizomycotina</taxon>
        <taxon>Sordariomycetes</taxon>
        <taxon>Xylariomycetidae</taxon>
        <taxon>Amphisphaeriales</taxon>
        <taxon>Sporocadaceae</taxon>
        <taxon>Seiridium</taxon>
    </lineage>
</organism>
<dbReference type="EMBL" id="JARVKM010000012">
    <property type="protein sequence ID" value="KAK9779170.1"/>
    <property type="molecule type" value="Genomic_DNA"/>
</dbReference>
<keyword evidence="3" id="KW-1185">Reference proteome</keyword>
<dbReference type="PANTHER" id="PTHR33112:SF16">
    <property type="entry name" value="HETEROKARYON INCOMPATIBILITY DOMAIN-CONTAINING PROTEIN"/>
    <property type="match status" value="1"/>
</dbReference>
<name>A0ABR2Y063_9PEZI</name>
<evidence type="ECO:0000313" key="3">
    <source>
        <dbReference type="Proteomes" id="UP001465668"/>
    </source>
</evidence>
<protein>
    <submittedName>
        <fullName evidence="2">HET-domain-containing protein</fullName>
    </submittedName>
</protein>
<dbReference type="Pfam" id="PF06985">
    <property type="entry name" value="HET"/>
    <property type="match status" value="1"/>
</dbReference>
<proteinExistence type="predicted"/>
<sequence length="195" mass="21970">MEDLPKTFQDAVKISHRIGKRFLWVDSLAIIQDDNQDWQSESAQMAAIYENAYLTIAATTSEYCRGGCDLEPWDLRIIEGKTETGPGKYRPLFPDPWLPAIAGMIRFPSAKIDDTPLHGLWKKTIALDLGWRCQQEQTSKASGVPTWTWLSSEGEIKGPVNLTPESNILQISIDSSYIEWKARPASHPLNKVPRS</sequence>
<comment type="caution">
    <text evidence="2">The sequence shown here is derived from an EMBL/GenBank/DDBJ whole genome shotgun (WGS) entry which is preliminary data.</text>
</comment>
<dbReference type="InterPro" id="IPR010730">
    <property type="entry name" value="HET"/>
</dbReference>
<evidence type="ECO:0000313" key="2">
    <source>
        <dbReference type="EMBL" id="KAK9779170.1"/>
    </source>
</evidence>
<reference evidence="2 3" key="1">
    <citation type="submission" date="2024-02" db="EMBL/GenBank/DDBJ databases">
        <title>First draft genome assembly of two strains of Seiridium cardinale.</title>
        <authorList>
            <person name="Emiliani G."/>
            <person name="Scali E."/>
        </authorList>
    </citation>
    <scope>NUCLEOTIDE SEQUENCE [LARGE SCALE GENOMIC DNA]</scope>
    <source>
        <strain evidence="2 3">BM-138-000479</strain>
    </source>
</reference>
<dbReference type="Proteomes" id="UP001465668">
    <property type="component" value="Unassembled WGS sequence"/>
</dbReference>
<accession>A0ABR2Y063</accession>
<dbReference type="PANTHER" id="PTHR33112">
    <property type="entry name" value="DOMAIN PROTEIN, PUTATIVE-RELATED"/>
    <property type="match status" value="1"/>
</dbReference>
<gene>
    <name evidence="2" type="ORF">SCAR479_04037</name>
</gene>
<feature type="domain" description="Heterokaryon incompatibility" evidence="1">
    <location>
        <begin position="3"/>
        <end position="65"/>
    </location>
</feature>